<keyword evidence="3 9" id="KW-0813">Transport</keyword>
<dbReference type="AlphaFoldDB" id="A0AAP9XYY7"/>
<dbReference type="Pfam" id="PF03958">
    <property type="entry name" value="Secretin_N"/>
    <property type="match status" value="2"/>
</dbReference>
<evidence type="ECO:0000256" key="1">
    <source>
        <dbReference type="ARBA" id="ARBA00004442"/>
    </source>
</evidence>
<dbReference type="PROSITE" id="PS51257">
    <property type="entry name" value="PROKAR_LIPOPROTEIN"/>
    <property type="match status" value="1"/>
</dbReference>
<comment type="similarity">
    <text evidence="2 9">Belongs to the bacterial secretin family. T3SS SctC subfamily.</text>
</comment>
<dbReference type="PANTHER" id="PTHR30332:SF5">
    <property type="entry name" value="SPI-1 TYPE 3 SECRETION SYSTEM SECRETIN"/>
    <property type="match status" value="1"/>
</dbReference>
<feature type="domain" description="Type II/III secretion system secretin-like" evidence="12">
    <location>
        <begin position="444"/>
        <end position="602"/>
    </location>
</feature>
<evidence type="ECO:0000256" key="8">
    <source>
        <dbReference type="ARBA" id="ARBA00023237"/>
    </source>
</evidence>
<keyword evidence="5 9" id="KW-0653">Protein transport</keyword>
<evidence type="ECO:0000313" key="17">
    <source>
        <dbReference type="Proteomes" id="UP001056386"/>
    </source>
</evidence>
<dbReference type="EMBL" id="CP065600">
    <property type="protein sequence ID" value="QPQ90830.1"/>
    <property type="molecule type" value="Genomic_DNA"/>
</dbReference>
<dbReference type="PANTHER" id="PTHR30332">
    <property type="entry name" value="PROBABLE GENERAL SECRETION PATHWAY PROTEIN D"/>
    <property type="match status" value="1"/>
</dbReference>
<evidence type="ECO:0000256" key="11">
    <source>
        <dbReference type="SAM" id="MobiDB-lite"/>
    </source>
</evidence>
<dbReference type="GO" id="GO:0030254">
    <property type="term" value="P:protein secretion by the type III secretion system"/>
    <property type="evidence" value="ECO:0007669"/>
    <property type="project" value="UniProtKB-UniRule"/>
</dbReference>
<feature type="region of interest" description="Disordered" evidence="11">
    <location>
        <begin position="237"/>
        <end position="272"/>
    </location>
</feature>
<dbReference type="InterPro" id="IPR004846">
    <property type="entry name" value="T2SS/T3SS_dom"/>
</dbReference>
<feature type="domain" description="NolW-like" evidence="13">
    <location>
        <begin position="111"/>
        <end position="168"/>
    </location>
</feature>
<gene>
    <name evidence="9 14" type="primary">sctC</name>
    <name evidence="14" type="ORF">I6H06_03595</name>
    <name evidence="15" type="ORF">NFI99_01170</name>
</gene>
<keyword evidence="6 9" id="KW-0811">Translocation</keyword>
<evidence type="ECO:0000313" key="15">
    <source>
        <dbReference type="EMBL" id="USS43129.1"/>
    </source>
</evidence>
<organism evidence="14 16">
    <name type="scientific">Burkholderia glumae</name>
    <name type="common">Pseudomonas glumae</name>
    <dbReference type="NCBI Taxonomy" id="337"/>
    <lineage>
        <taxon>Bacteria</taxon>
        <taxon>Pseudomonadati</taxon>
        <taxon>Pseudomonadota</taxon>
        <taxon>Betaproteobacteria</taxon>
        <taxon>Burkholderiales</taxon>
        <taxon>Burkholderiaceae</taxon>
        <taxon>Burkholderia</taxon>
    </lineage>
</organism>
<dbReference type="GO" id="GO:0015627">
    <property type="term" value="C:type II protein secretion system complex"/>
    <property type="evidence" value="ECO:0007669"/>
    <property type="project" value="TreeGrafter"/>
</dbReference>
<evidence type="ECO:0000256" key="9">
    <source>
        <dbReference type="HAMAP-Rule" id="MF_02219"/>
    </source>
</evidence>
<keyword evidence="8 9" id="KW-0998">Cell outer membrane</keyword>
<proteinExistence type="inferred from homology"/>
<dbReference type="RefSeq" id="WP_012733114.1">
    <property type="nucleotide sequence ID" value="NZ_CP021075.1"/>
</dbReference>
<feature type="signal peptide" evidence="9">
    <location>
        <begin position="1"/>
        <end position="26"/>
    </location>
</feature>
<keyword evidence="17" id="KW-1185">Reference proteome</keyword>
<dbReference type="HAMAP" id="MF_02219">
    <property type="entry name" value="Type_III_secretin"/>
    <property type="match status" value="1"/>
</dbReference>
<reference evidence="14 16" key="1">
    <citation type="submission" date="2020-12" db="EMBL/GenBank/DDBJ databases">
        <title>FDA dAtabase for Regulatory Grade micrObial Sequences (FDA-ARGOS): Supporting development and validation of Infectious Disease Dx tests.</title>
        <authorList>
            <person name="Minogue T."/>
            <person name="Wolcott M."/>
            <person name="Wasieloski L."/>
            <person name="Aguilar W."/>
            <person name="Moore D."/>
            <person name="Jaissle J."/>
            <person name="Tallon L."/>
            <person name="Sadzewicz L."/>
            <person name="Zhao X."/>
            <person name="Boylan J."/>
            <person name="Ott S."/>
            <person name="Bowen H."/>
            <person name="Vavikolanu K."/>
            <person name="Mehta A."/>
            <person name="Aluvathingal J."/>
            <person name="Nadendla S."/>
            <person name="Yan Y."/>
            <person name="Sichtig H."/>
        </authorList>
    </citation>
    <scope>NUCLEOTIDE SEQUENCE [LARGE SCALE GENOMIC DNA]</scope>
    <source>
        <strain evidence="14 16">FDAARGOS_949</strain>
    </source>
</reference>
<evidence type="ECO:0000256" key="2">
    <source>
        <dbReference type="ARBA" id="ARBA00007032"/>
    </source>
</evidence>
<name>A0AAP9XYY7_BURGL</name>
<comment type="subcellular location">
    <subcellularLocation>
        <location evidence="1 9 10">Cell outer membrane</location>
    </subcellularLocation>
</comment>
<evidence type="ECO:0000256" key="4">
    <source>
        <dbReference type="ARBA" id="ARBA00022729"/>
    </source>
</evidence>
<evidence type="ECO:0000256" key="6">
    <source>
        <dbReference type="ARBA" id="ARBA00023010"/>
    </source>
</evidence>
<dbReference type="InterPro" id="IPR003522">
    <property type="entry name" value="T3SS_OM_pore_YscC"/>
</dbReference>
<comment type="function">
    <text evidence="9">Component of the type III secretion system (T3SS), also called injectisome, which is used to inject bacterial effector proteins into eukaryotic host cells. Forms a ring-shaped multimeric structure with an apparent central pore in the outer membrane.</text>
</comment>
<dbReference type="Proteomes" id="UP000594892">
    <property type="component" value="Chromosome 1"/>
</dbReference>
<dbReference type="Pfam" id="PF00263">
    <property type="entry name" value="Secretin"/>
    <property type="match status" value="1"/>
</dbReference>
<dbReference type="PROSITE" id="PS00875">
    <property type="entry name" value="T2SP_D"/>
    <property type="match status" value="1"/>
</dbReference>
<comment type="subunit">
    <text evidence="9">The core secretion machinery of the T3SS is composed of approximately 20 different proteins, including cytoplasmic components, a base, an export apparatus and a needle. This subunit is part of the base, which anchors the injectisome in the bacterial cell envelope. Forms a stable homooligomeric complex.</text>
</comment>
<accession>A0AAP9XYY7</accession>
<evidence type="ECO:0000256" key="3">
    <source>
        <dbReference type="ARBA" id="ARBA00022448"/>
    </source>
</evidence>
<evidence type="ECO:0000256" key="10">
    <source>
        <dbReference type="RuleBase" id="RU004004"/>
    </source>
</evidence>
<evidence type="ECO:0000256" key="7">
    <source>
        <dbReference type="ARBA" id="ARBA00023136"/>
    </source>
</evidence>
<evidence type="ECO:0000313" key="14">
    <source>
        <dbReference type="EMBL" id="QPQ90830.1"/>
    </source>
</evidence>
<dbReference type="Gene3D" id="3.55.50.30">
    <property type="match status" value="1"/>
</dbReference>
<sequence precursor="true">MRVKQLAAAACLAAATLACLPGAADAAPVRWRSATVHVQLDGKDLKDVLRDFAASQGIAASIAQNVQGTVTGRFDLSPQRFLDTLASTFGFIWFYDGNVLSISSANDVTRQVLQLDHSEIGALRSTLRQIGLDDPRFPLSYDASSGTVLVSGPAQYVQMVADVASRLDASTAHRSGSVIRIYKLKNAWATDHTVQVDGNSVTVPGVATILGNMYSVKAGSGGGQPSTAPNMQRVQSMNDVSGSSTGSIGGGNGGGVQPPPLPPSMMGSQSVGAAGQAFGGVYDNGGGGGYTRRRRGGGFGDLNGNDVAVTNGSDGLPVIQPDPITNSVLIRDTPDRVGQYEDLIRQLDVRPQIVEIQAHIIEIDDNTLQQIGVDWRAHGSHLDFQTGNGQAAQNSFSTGQLNPTFGSVQQAGPGSTIVNATPAGAAISAVVGGAGRYLLASVNALQSNSKAKIDATPLVATLDNVEATMDNTTKFYVRVQGYTSADLYSVSTGVSLRVLPLIVHDRDGTRIKLSVHIENGSLTQQQVDNIPVITTSQINTQAFVGEGESLLIAGFTTDKTANGVTGVPFLSKIPLLGALFRNNSDQHNHNETVFLLTPRIIDAGS</sequence>
<dbReference type="GO" id="GO:0009279">
    <property type="term" value="C:cell outer membrane"/>
    <property type="evidence" value="ECO:0007669"/>
    <property type="project" value="UniProtKB-SubCell"/>
</dbReference>
<dbReference type="GO" id="GO:0030257">
    <property type="term" value="C:type III protein secretion system complex"/>
    <property type="evidence" value="ECO:0007669"/>
    <property type="project" value="UniProtKB-UniRule"/>
</dbReference>
<protein>
    <recommendedName>
        <fullName evidence="9">Type 3 secretion system secretin</fullName>
        <shortName evidence="9">T3SS secretin</shortName>
    </recommendedName>
</protein>
<feature type="compositionally biased region" description="Gly residues" evidence="11">
    <location>
        <begin position="247"/>
        <end position="256"/>
    </location>
</feature>
<dbReference type="Proteomes" id="UP001056386">
    <property type="component" value="Chromosome 2"/>
</dbReference>
<dbReference type="PRINTS" id="PR01337">
    <property type="entry name" value="TYPE3OMGPROT"/>
</dbReference>
<evidence type="ECO:0000259" key="13">
    <source>
        <dbReference type="Pfam" id="PF03958"/>
    </source>
</evidence>
<dbReference type="NCBIfam" id="TIGR02516">
    <property type="entry name" value="type_III_yscC"/>
    <property type="match status" value="1"/>
</dbReference>
<evidence type="ECO:0000313" key="16">
    <source>
        <dbReference type="Proteomes" id="UP000594892"/>
    </source>
</evidence>
<dbReference type="InterPro" id="IPR005644">
    <property type="entry name" value="NolW-like"/>
</dbReference>
<feature type="chain" id="PRO_5042649896" description="Type 3 secretion system secretin" evidence="9">
    <location>
        <begin position="27"/>
        <end position="605"/>
    </location>
</feature>
<feature type="domain" description="NolW-like" evidence="13">
    <location>
        <begin position="180"/>
        <end position="352"/>
    </location>
</feature>
<keyword evidence="4 9" id="KW-0732">Signal</keyword>
<dbReference type="InterPro" id="IPR004845">
    <property type="entry name" value="T2SS_GspD_CS"/>
</dbReference>
<evidence type="ECO:0000256" key="5">
    <source>
        <dbReference type="ARBA" id="ARBA00022927"/>
    </source>
</evidence>
<dbReference type="Gene3D" id="3.30.1370.120">
    <property type="match status" value="2"/>
</dbReference>
<dbReference type="InterPro" id="IPR050810">
    <property type="entry name" value="Bact_Secretion_Sys_Channel"/>
</dbReference>
<keyword evidence="7 9" id="KW-0472">Membrane</keyword>
<evidence type="ECO:0000259" key="12">
    <source>
        <dbReference type="Pfam" id="PF00263"/>
    </source>
</evidence>
<reference evidence="15" key="2">
    <citation type="submission" date="2022-06" db="EMBL/GenBank/DDBJ databases">
        <title>Draft genome sequence of Burkholderia glumae strain GR20004 isolated from rice panicle showing bacterial panicle blight.</title>
        <authorList>
            <person name="Choi S.Y."/>
            <person name="Lee Y.H."/>
        </authorList>
    </citation>
    <scope>NUCLEOTIDE SEQUENCE</scope>
    <source>
        <strain evidence="15">GR20004</strain>
    </source>
</reference>
<dbReference type="GeneID" id="45693498"/>
<dbReference type="InterPro" id="IPR038591">
    <property type="entry name" value="NolW-like_sf"/>
</dbReference>
<dbReference type="EMBL" id="CP099583">
    <property type="protein sequence ID" value="USS43129.1"/>
    <property type="molecule type" value="Genomic_DNA"/>
</dbReference>